<evidence type="ECO:0000313" key="2">
    <source>
        <dbReference type="Proteomes" id="UP000287651"/>
    </source>
</evidence>
<name>A0A426YPT1_ENSVE</name>
<dbReference type="AlphaFoldDB" id="A0A426YPT1"/>
<proteinExistence type="predicted"/>
<reference evidence="1 2" key="1">
    <citation type="journal article" date="2014" name="Agronomy (Basel)">
        <title>A Draft Genome Sequence for Ensete ventricosum, the Drought-Tolerant Tree Against Hunger.</title>
        <authorList>
            <person name="Harrison J."/>
            <person name="Moore K.A."/>
            <person name="Paszkiewicz K."/>
            <person name="Jones T."/>
            <person name="Grant M."/>
            <person name="Ambacheew D."/>
            <person name="Muzemil S."/>
            <person name="Studholme D.J."/>
        </authorList>
    </citation>
    <scope>NUCLEOTIDE SEQUENCE [LARGE SCALE GENOMIC DNA]</scope>
</reference>
<dbReference type="EMBL" id="AMZH03010992">
    <property type="protein sequence ID" value="RRT53716.1"/>
    <property type="molecule type" value="Genomic_DNA"/>
</dbReference>
<comment type="caution">
    <text evidence="1">The sequence shown here is derived from an EMBL/GenBank/DDBJ whole genome shotgun (WGS) entry which is preliminary data.</text>
</comment>
<gene>
    <name evidence="1" type="ORF">B296_00000162</name>
</gene>
<protein>
    <submittedName>
        <fullName evidence="1">Uncharacterized protein</fullName>
    </submittedName>
</protein>
<organism evidence="1 2">
    <name type="scientific">Ensete ventricosum</name>
    <name type="common">Abyssinian banana</name>
    <name type="synonym">Musa ensete</name>
    <dbReference type="NCBI Taxonomy" id="4639"/>
    <lineage>
        <taxon>Eukaryota</taxon>
        <taxon>Viridiplantae</taxon>
        <taxon>Streptophyta</taxon>
        <taxon>Embryophyta</taxon>
        <taxon>Tracheophyta</taxon>
        <taxon>Spermatophyta</taxon>
        <taxon>Magnoliopsida</taxon>
        <taxon>Liliopsida</taxon>
        <taxon>Zingiberales</taxon>
        <taxon>Musaceae</taxon>
        <taxon>Ensete</taxon>
    </lineage>
</organism>
<evidence type="ECO:0000313" key="1">
    <source>
        <dbReference type="EMBL" id="RRT53716.1"/>
    </source>
</evidence>
<dbReference type="Proteomes" id="UP000287651">
    <property type="component" value="Unassembled WGS sequence"/>
</dbReference>
<sequence>MAILSVYGYHVTDICRKIVAERVAGGIGCGKGAAAIGYDGTVVCMAIAEEGNDGIEQETAASRVHFNAGRDQDS</sequence>
<accession>A0A426YPT1</accession>